<sequence length="900" mass="97484">MATQTASPLQPGDVVGRYQVEAFVAEGGMGRVYRGWDGSLERHVALKTIRADHASQRAALSRFQREAQILAKLDHAGICHVYDWLDHHGTLVMAMEWVEGTPLSKLLEQGPLPLPKALRLLREVALALAAAHAKGVIHRDLKPSNILITPEGSAKLLDFGLAKDFEVAGPGDRGDTWPAPPGEEGTTATCPGSDEPLTQPGTVMGTRGFIAPELLLGESATAATDLYALGVVASLALAGDPPPGTERTPVPWTRRVLKWRSGSGPHPHGHAAGPHALRNLVDRLLCLDPSARPTAQEVVEALDQIQAPTSPVWWAAAAAAVTLALTGLGTWAYGRGVIPEFSASRQARLVVAPVRNLTPDPGRTPEAEITTTDLLEHILRSFPQVKVVQDRDPGDDRPRAAAMAATAGDEAALIRRLVARTGADLVMLGELAPVPGSGAPVLRLRLVDREGRLRASRESAAATPDYEPNLAVPSVLKELNRTLSPLGRSPEFPAMPPKEALEAYGTGLDLLRHGDRMRALPFLERAALLAPRFAPGVRVYGSVLYSRGDAKALPTLMWAVATARESRDRYSEAEGLIGLALLARRTDRKSDEEVPLLEQALELGRATRDTDLQAKILNELGTHWIHKEDWTAAERSLTPALEMVTATGNRGLRTDILVNLGNRAKYLGRTQEARGFYQDALADAGVAESPLYTALTQNNLAILDLEEGRPGPAEKTFLEVLRLRRDLGDAEGECRTLLLLGIAAHMKGDFDQAAARYDAVLEEARKHDFLLIQGRALYRLGDLLRARGRLPAATIRLMEASALLAKKGTAQNRAEALAALAECKARQRDLAEAERLLDEARGLAGDRPQIWRARAWVLHLRGRDKEALDALASALASPRSEDSEHHEEVLSLVSSWRKRS</sequence>
<dbReference type="SUPFAM" id="SSF48452">
    <property type="entry name" value="TPR-like"/>
    <property type="match status" value="2"/>
</dbReference>
<dbReference type="InterPro" id="IPR019734">
    <property type="entry name" value="TPR_rpt"/>
</dbReference>
<feature type="domain" description="Protein kinase" evidence="6">
    <location>
        <begin position="18"/>
        <end position="305"/>
    </location>
</feature>
<keyword evidence="3" id="KW-0418">Kinase</keyword>
<evidence type="ECO:0000256" key="4">
    <source>
        <dbReference type="ARBA" id="ARBA00022840"/>
    </source>
</evidence>
<evidence type="ECO:0000313" key="8">
    <source>
        <dbReference type="Proteomes" id="UP001165044"/>
    </source>
</evidence>
<name>A0ABQ5PZT1_9BACT</name>
<dbReference type="SMART" id="SM00220">
    <property type="entry name" value="S_TKc"/>
    <property type="match status" value="1"/>
</dbReference>
<dbReference type="Pfam" id="PF00069">
    <property type="entry name" value="Pkinase"/>
    <property type="match status" value="1"/>
</dbReference>
<evidence type="ECO:0000256" key="2">
    <source>
        <dbReference type="ARBA" id="ARBA00022741"/>
    </source>
</evidence>
<evidence type="ECO:0000256" key="5">
    <source>
        <dbReference type="SAM" id="MobiDB-lite"/>
    </source>
</evidence>
<dbReference type="PROSITE" id="PS50011">
    <property type="entry name" value="PROTEIN_KINASE_DOM"/>
    <property type="match status" value="1"/>
</dbReference>
<evidence type="ECO:0000256" key="1">
    <source>
        <dbReference type="ARBA" id="ARBA00022679"/>
    </source>
</evidence>
<accession>A0ABQ5PZT1</accession>
<dbReference type="SMART" id="SM00028">
    <property type="entry name" value="TPR"/>
    <property type="match status" value="7"/>
</dbReference>
<evidence type="ECO:0000313" key="7">
    <source>
        <dbReference type="EMBL" id="GLH67877.1"/>
    </source>
</evidence>
<organism evidence="7 8">
    <name type="scientific">Geothrix edaphica</name>
    <dbReference type="NCBI Taxonomy" id="2927976"/>
    <lineage>
        <taxon>Bacteria</taxon>
        <taxon>Pseudomonadati</taxon>
        <taxon>Acidobacteriota</taxon>
        <taxon>Holophagae</taxon>
        <taxon>Holophagales</taxon>
        <taxon>Holophagaceae</taxon>
        <taxon>Geothrix</taxon>
    </lineage>
</organism>
<protein>
    <recommendedName>
        <fullName evidence="6">Protein kinase domain-containing protein</fullName>
    </recommendedName>
</protein>
<reference evidence="7" key="1">
    <citation type="journal article" date="2023" name="Antonie Van Leeuwenhoek">
        <title>Mesoterricola silvestris gen. nov., sp. nov., Mesoterricola sediminis sp. nov., Geothrix oryzae sp. nov., Geothrix edaphica sp. nov., Geothrix rubra sp. nov., and Geothrix limicola sp. nov., six novel members of Acidobacteriota isolated from soils.</title>
        <authorList>
            <person name="Itoh H."/>
            <person name="Sugisawa Y."/>
            <person name="Mise K."/>
            <person name="Xu Z."/>
            <person name="Kuniyasu M."/>
            <person name="Ushijima N."/>
            <person name="Kawano K."/>
            <person name="Kobayashi E."/>
            <person name="Shiratori Y."/>
            <person name="Masuda Y."/>
            <person name="Senoo K."/>
        </authorList>
    </citation>
    <scope>NUCLEOTIDE SEQUENCE</scope>
    <source>
        <strain evidence="7">Red802</strain>
    </source>
</reference>
<comment type="caution">
    <text evidence="7">The sequence shown here is derived from an EMBL/GenBank/DDBJ whole genome shotgun (WGS) entry which is preliminary data.</text>
</comment>
<keyword evidence="1" id="KW-0808">Transferase</keyword>
<dbReference type="PANTHER" id="PTHR43289:SF30">
    <property type="entry name" value="NON-SPECIFIC SERINE_THREONINE PROTEIN KINASE"/>
    <property type="match status" value="1"/>
</dbReference>
<evidence type="ECO:0000259" key="6">
    <source>
        <dbReference type="PROSITE" id="PS50011"/>
    </source>
</evidence>
<dbReference type="PROSITE" id="PS00108">
    <property type="entry name" value="PROTEIN_KINASE_ST"/>
    <property type="match status" value="1"/>
</dbReference>
<keyword evidence="8" id="KW-1185">Reference proteome</keyword>
<dbReference type="InterPro" id="IPR011990">
    <property type="entry name" value="TPR-like_helical_dom_sf"/>
</dbReference>
<dbReference type="InterPro" id="IPR011009">
    <property type="entry name" value="Kinase-like_dom_sf"/>
</dbReference>
<dbReference type="Pfam" id="PF13424">
    <property type="entry name" value="TPR_12"/>
    <property type="match status" value="1"/>
</dbReference>
<dbReference type="PANTHER" id="PTHR43289">
    <property type="entry name" value="MITOGEN-ACTIVATED PROTEIN KINASE KINASE KINASE 20-RELATED"/>
    <property type="match status" value="1"/>
</dbReference>
<dbReference type="Gene3D" id="1.25.40.10">
    <property type="entry name" value="Tetratricopeptide repeat domain"/>
    <property type="match status" value="2"/>
</dbReference>
<dbReference type="Gene3D" id="1.10.510.10">
    <property type="entry name" value="Transferase(Phosphotransferase) domain 1"/>
    <property type="match status" value="1"/>
</dbReference>
<dbReference type="CDD" id="cd14014">
    <property type="entry name" value="STKc_PknB_like"/>
    <property type="match status" value="1"/>
</dbReference>
<proteinExistence type="predicted"/>
<dbReference type="EMBL" id="BSDC01000003">
    <property type="protein sequence ID" value="GLH67877.1"/>
    <property type="molecule type" value="Genomic_DNA"/>
</dbReference>
<dbReference type="RefSeq" id="WP_285609354.1">
    <property type="nucleotide sequence ID" value="NZ_BSDC01000003.1"/>
</dbReference>
<dbReference type="SUPFAM" id="SSF56112">
    <property type="entry name" value="Protein kinase-like (PK-like)"/>
    <property type="match status" value="1"/>
</dbReference>
<dbReference type="InterPro" id="IPR008271">
    <property type="entry name" value="Ser/Thr_kinase_AS"/>
</dbReference>
<dbReference type="InterPro" id="IPR000719">
    <property type="entry name" value="Prot_kinase_dom"/>
</dbReference>
<keyword evidence="2" id="KW-0547">Nucleotide-binding</keyword>
<keyword evidence="4" id="KW-0067">ATP-binding</keyword>
<evidence type="ECO:0000256" key="3">
    <source>
        <dbReference type="ARBA" id="ARBA00022777"/>
    </source>
</evidence>
<dbReference type="Proteomes" id="UP001165044">
    <property type="component" value="Unassembled WGS sequence"/>
</dbReference>
<dbReference type="Gene3D" id="3.30.200.20">
    <property type="entry name" value="Phosphorylase Kinase, domain 1"/>
    <property type="match status" value="1"/>
</dbReference>
<feature type="region of interest" description="Disordered" evidence="5">
    <location>
        <begin position="170"/>
        <end position="194"/>
    </location>
</feature>
<gene>
    <name evidence="7" type="ORF">GETHED_22410</name>
</gene>